<dbReference type="Pfam" id="PF00353">
    <property type="entry name" value="HemolysinCabind"/>
    <property type="match status" value="3"/>
</dbReference>
<evidence type="ECO:0000313" key="2">
    <source>
        <dbReference type="EMBL" id="KIR22923.1"/>
    </source>
</evidence>
<dbReference type="SUPFAM" id="SSF51120">
    <property type="entry name" value="beta-Roll"/>
    <property type="match status" value="1"/>
</dbReference>
<keyword evidence="1" id="KW-0106">Calcium</keyword>
<accession>A0A0D0SLL4</accession>
<dbReference type="Proteomes" id="UP000032210">
    <property type="component" value="Unassembled WGS sequence"/>
</dbReference>
<dbReference type="Gene3D" id="2.160.20.160">
    <property type="match status" value="1"/>
</dbReference>
<dbReference type="PATRIC" id="fig|294.125.peg.1652"/>
<sequence length="515" mass="55502">MLFPLAYLATTYSDARSSAPASHSAPSFYDPPPDLEPDVYNHRLLTLHSEGEVKISRLLVWDPSSDVPTIKRNYLMVETGASPDHIHVGSWPGDRLRILINDKAYFFSVTPPQGPEQSLLIATKGGRDSVIIDDDVKLRATVEGGDDDDYLQAGGGRTSLYGGKGRDVMRLGSGLGYAEGNDDDDMLIGGSGNAAMYGNNGKDLLIGGFGPEGKQTYMDGGNDDDALLSGSGRTVVHGGNGDDVFMGAGRTTYYTGKGQDSIRNNRHGDRIYGNAGDDFDRTSGSTFIEVKPSDAGMRGFTLLESVESTEQENEDFRQRVADDLEFLRSSPIGQQALTEMDALAALNHGKVSIAPISQDGSHYEFDSTELDNPTEQQAQNLDGAAFGEMKNGVGGSRANRGVIYYDQAQITENSQHTHLLPPISVLFHELAHAYNGATGTFLPGETLEASRSGGTNPMNNFERQAVGLTDDNPRHFTENGLYEEKWAPLQGLITIRTASVCKAFDAGIARSNRGA</sequence>
<dbReference type="InterPro" id="IPR028208">
    <property type="entry name" value="Effector_pro_NleD-like"/>
</dbReference>
<comment type="caution">
    <text evidence="2">The sequence shown here is derived from an EMBL/GenBank/DDBJ whole genome shotgun (WGS) entry which is preliminary data.</text>
</comment>
<dbReference type="PRINTS" id="PR00313">
    <property type="entry name" value="CABNDNGRPT"/>
</dbReference>
<proteinExistence type="predicted"/>
<dbReference type="GO" id="GO:0005509">
    <property type="term" value="F:calcium ion binding"/>
    <property type="evidence" value="ECO:0007669"/>
    <property type="project" value="InterPro"/>
</dbReference>
<dbReference type="InterPro" id="IPR001343">
    <property type="entry name" value="Hemolysn_Ca-bd"/>
</dbReference>
<protein>
    <submittedName>
        <fullName evidence="2">HlyA_2 protein</fullName>
    </submittedName>
</protein>
<dbReference type="InterPro" id="IPR011049">
    <property type="entry name" value="Serralysin-like_metalloprot_C"/>
</dbReference>
<evidence type="ECO:0000313" key="3">
    <source>
        <dbReference type="Proteomes" id="UP000032210"/>
    </source>
</evidence>
<organism evidence="2 3">
    <name type="scientific">Pseudomonas fluorescens</name>
    <dbReference type="NCBI Taxonomy" id="294"/>
    <lineage>
        <taxon>Bacteria</taxon>
        <taxon>Pseudomonadati</taxon>
        <taxon>Pseudomonadota</taxon>
        <taxon>Gammaproteobacteria</taxon>
        <taxon>Pseudomonadales</taxon>
        <taxon>Pseudomonadaceae</taxon>
        <taxon>Pseudomonas</taxon>
    </lineage>
</organism>
<name>A0A0D0SLL4_PSEFL</name>
<gene>
    <name evidence="2" type="primary">hlyA_2</name>
    <name evidence="2" type="ORF">PFLU3_16060</name>
</gene>
<dbReference type="RefSeq" id="WP_235387822.1">
    <property type="nucleotide sequence ID" value="NZ_JXCQ01000010.1"/>
</dbReference>
<dbReference type="EMBL" id="JXCQ01000010">
    <property type="protein sequence ID" value="KIR22923.1"/>
    <property type="molecule type" value="Genomic_DNA"/>
</dbReference>
<dbReference type="AlphaFoldDB" id="A0A0D0SLL4"/>
<reference evidence="2 3" key="1">
    <citation type="submission" date="2015-01" db="EMBL/GenBank/DDBJ databases">
        <title>Genome sequence of the beneficial rhizobacterium Pseudomonas fluorescens 2-79.</title>
        <authorList>
            <person name="Thuermer A."/>
            <person name="Daniel R."/>
        </authorList>
    </citation>
    <scope>NUCLEOTIDE SEQUENCE [LARGE SCALE GENOMIC DNA]</scope>
    <source>
        <strain evidence="2 3">2-79</strain>
    </source>
</reference>
<dbReference type="Pfam" id="PF14891">
    <property type="entry name" value="Peptidase_M91"/>
    <property type="match status" value="1"/>
</dbReference>
<evidence type="ECO:0000256" key="1">
    <source>
        <dbReference type="ARBA" id="ARBA00022837"/>
    </source>
</evidence>